<keyword evidence="3" id="KW-1185">Reference proteome</keyword>
<dbReference type="OrthoDB" id="183043at2"/>
<evidence type="ECO:0000313" key="2">
    <source>
        <dbReference type="EMBL" id="CBS86046.1"/>
    </source>
</evidence>
<feature type="region of interest" description="Disordered" evidence="1">
    <location>
        <begin position="1"/>
        <end position="28"/>
    </location>
</feature>
<proteinExistence type="predicted"/>
<keyword evidence="2" id="KW-0808">Transferase</keyword>
<name>G7Z9A5_AZOL4</name>
<dbReference type="RefSeq" id="WP_014247090.1">
    <property type="nucleotide sequence ID" value="NC_016622.1"/>
</dbReference>
<dbReference type="HOGENOM" id="CLU_965134_0_0_5"/>
<dbReference type="AlphaFoldDB" id="G7Z9A5"/>
<dbReference type="EMBL" id="FQ311868">
    <property type="protein sequence ID" value="CBS86046.1"/>
    <property type="molecule type" value="Genomic_DNA"/>
</dbReference>
<dbReference type="GO" id="GO:0030701">
    <property type="term" value="F:NAD+-dinitrogen-reductase ADP-D-ribosyltransferase activity"/>
    <property type="evidence" value="ECO:0007669"/>
    <property type="project" value="UniProtKB-EC"/>
</dbReference>
<protein>
    <submittedName>
        <fullName evidence="2">ADP-ribosyl-[dinitrogenase reductase]transferase</fullName>
        <ecNumber evidence="2">2.4.2.37</ecNumber>
    </submittedName>
</protein>
<accession>G7Z9A5</accession>
<evidence type="ECO:0000256" key="1">
    <source>
        <dbReference type="SAM" id="MobiDB-lite"/>
    </source>
</evidence>
<dbReference type="KEGG" id="ali:AZOLI_0684"/>
<reference evidence="3" key="1">
    <citation type="journal article" date="2011" name="PLoS Genet.">
        <title>Azospirillum genomes reveal transition of bacteria from aquatic to terrestrial environments.</title>
        <authorList>
            <person name="Wisniewski-Dye F."/>
            <person name="Borziak K."/>
            <person name="Khalsa-Moyers G."/>
            <person name="Alexandre G."/>
            <person name="Sukharnikov L.O."/>
            <person name="Wuichet K."/>
            <person name="Hurst G.B."/>
            <person name="McDonald W.H."/>
            <person name="Robertson J.S."/>
            <person name="Barbe V."/>
            <person name="Calteau A."/>
            <person name="Rouy Z."/>
            <person name="Mangenot S."/>
            <person name="Prigent-Combaret C."/>
            <person name="Normand P."/>
            <person name="Boyer M."/>
            <person name="Siguier P."/>
            <person name="Dessaux Y."/>
            <person name="Elmerich C."/>
            <person name="Condemine G."/>
            <person name="Krishnen G."/>
            <person name="Kennedy I."/>
            <person name="Paterson A.H."/>
            <person name="Gonzalez V."/>
            <person name="Mavingui P."/>
            <person name="Zhulin I.B."/>
        </authorList>
    </citation>
    <scope>NUCLEOTIDE SEQUENCE [LARGE SCALE GENOMIC DNA]</scope>
    <source>
        <strain evidence="3">4B</strain>
    </source>
</reference>
<dbReference type="Proteomes" id="UP000005667">
    <property type="component" value="Chromosome"/>
</dbReference>
<evidence type="ECO:0000313" key="3">
    <source>
        <dbReference type="Proteomes" id="UP000005667"/>
    </source>
</evidence>
<keyword evidence="2" id="KW-0328">Glycosyltransferase</keyword>
<dbReference type="GO" id="GO:0009399">
    <property type="term" value="P:nitrogen fixation"/>
    <property type="evidence" value="ECO:0007669"/>
    <property type="project" value="InterPro"/>
</dbReference>
<sequence>MADGVAIQDASGRTPKPDLPPDSSQADSPLALRAHRTNLVNVPAATLCSEAYNDEPRRLRIGATRSEHAALFEALDESPDALTASDIFQRYMAELFGVNPDFSGAEGPDGKRRFRASYLRLLKGWMFDSNRAEGAVLKGWVESRFGLLPTFHGEPIRRFASDAWAAYGEQKQSTRFHNNNIHLQLDLLYEFCQWTIRRGWPDAPMPNWASHIRLYRGVNDFAEHHIVARPDKRTAVLRLNNLCSFSIDRDIAGQFGDHILDAWVPLPKVVFFRDILPRYPFQGEGEYLVVGGDYRVGVSLL</sequence>
<organism evidence="2 3">
    <name type="scientific">Azospirillum lipoferum (strain 4B)</name>
    <dbReference type="NCBI Taxonomy" id="862719"/>
    <lineage>
        <taxon>Bacteria</taxon>
        <taxon>Pseudomonadati</taxon>
        <taxon>Pseudomonadota</taxon>
        <taxon>Alphaproteobacteria</taxon>
        <taxon>Rhodospirillales</taxon>
        <taxon>Azospirillaceae</taxon>
        <taxon>Azospirillum</taxon>
    </lineage>
</organism>
<dbReference type="InterPro" id="IPR009953">
    <property type="entry name" value="DRA_trans"/>
</dbReference>
<gene>
    <name evidence="2" type="primary">draT</name>
    <name evidence="2" type="ordered locus">AZOLI_0684</name>
</gene>
<dbReference type="EC" id="2.4.2.37" evidence="2"/>
<dbReference type="Pfam" id="PF07357">
    <property type="entry name" value="DRAT"/>
    <property type="match status" value="1"/>
</dbReference>
<dbReference type="STRING" id="862719.AZOLI_0684"/>